<protein>
    <submittedName>
        <fullName evidence="1">Uncharacterized protein</fullName>
    </submittedName>
</protein>
<dbReference type="EMBL" id="GBRH01202886">
    <property type="protein sequence ID" value="JAD95009.1"/>
    <property type="molecule type" value="Transcribed_RNA"/>
</dbReference>
<accession>A0A0A9E2J1</accession>
<name>A0A0A9E2J1_ARUDO</name>
<organism evidence="1">
    <name type="scientific">Arundo donax</name>
    <name type="common">Giant reed</name>
    <name type="synonym">Donax arundinaceus</name>
    <dbReference type="NCBI Taxonomy" id="35708"/>
    <lineage>
        <taxon>Eukaryota</taxon>
        <taxon>Viridiplantae</taxon>
        <taxon>Streptophyta</taxon>
        <taxon>Embryophyta</taxon>
        <taxon>Tracheophyta</taxon>
        <taxon>Spermatophyta</taxon>
        <taxon>Magnoliopsida</taxon>
        <taxon>Liliopsida</taxon>
        <taxon>Poales</taxon>
        <taxon>Poaceae</taxon>
        <taxon>PACMAD clade</taxon>
        <taxon>Arundinoideae</taxon>
        <taxon>Arundineae</taxon>
        <taxon>Arundo</taxon>
    </lineage>
</organism>
<dbReference type="AlphaFoldDB" id="A0A0A9E2J1"/>
<proteinExistence type="predicted"/>
<reference evidence="1" key="2">
    <citation type="journal article" date="2015" name="Data Brief">
        <title>Shoot transcriptome of the giant reed, Arundo donax.</title>
        <authorList>
            <person name="Barrero R.A."/>
            <person name="Guerrero F.D."/>
            <person name="Moolhuijzen P."/>
            <person name="Goolsby J.A."/>
            <person name="Tidwell J."/>
            <person name="Bellgard S.E."/>
            <person name="Bellgard M.I."/>
        </authorList>
    </citation>
    <scope>NUCLEOTIDE SEQUENCE</scope>
    <source>
        <tissue evidence="1">Shoot tissue taken approximately 20 cm above the soil surface</tissue>
    </source>
</reference>
<evidence type="ECO:0000313" key="1">
    <source>
        <dbReference type="EMBL" id="JAD95009.1"/>
    </source>
</evidence>
<sequence>MIKQCSSVISVTRSNNCDTIIFSSLKLTYDMAMFHQNEIYRADNSKFMKKCSYQSGSKFLMLAKLDRGCALKSVK</sequence>
<reference evidence="1" key="1">
    <citation type="submission" date="2014-09" db="EMBL/GenBank/DDBJ databases">
        <authorList>
            <person name="Magalhaes I.L.F."/>
            <person name="Oliveira U."/>
            <person name="Santos F.R."/>
            <person name="Vidigal T.H.D.A."/>
            <person name="Brescovit A.D."/>
            <person name="Santos A.J."/>
        </authorList>
    </citation>
    <scope>NUCLEOTIDE SEQUENCE</scope>
    <source>
        <tissue evidence="1">Shoot tissue taken approximately 20 cm above the soil surface</tissue>
    </source>
</reference>